<name>A0ABS7MFV3_9SPHN</name>
<evidence type="ECO:0000256" key="4">
    <source>
        <dbReference type="ARBA" id="ARBA00013244"/>
    </source>
</evidence>
<feature type="domain" description="O-acyltransferase WSD1 C-terminal" evidence="12">
    <location>
        <begin position="319"/>
        <end position="463"/>
    </location>
</feature>
<evidence type="ECO:0000256" key="9">
    <source>
        <dbReference type="ARBA" id="ARBA00023315"/>
    </source>
</evidence>
<evidence type="ECO:0000313" key="13">
    <source>
        <dbReference type="EMBL" id="MBY4637898.1"/>
    </source>
</evidence>
<dbReference type="EC" id="2.3.1.20" evidence="4"/>
<evidence type="ECO:0000256" key="1">
    <source>
        <dbReference type="ARBA" id="ARBA00004771"/>
    </source>
</evidence>
<dbReference type="InterPro" id="IPR014292">
    <property type="entry name" value="Acyl_transf_WS/DGAT"/>
</dbReference>
<dbReference type="PANTHER" id="PTHR31650:SF1">
    <property type="entry name" value="WAX ESTER SYNTHASE_DIACYLGLYCEROL ACYLTRANSFERASE 4-RELATED"/>
    <property type="match status" value="1"/>
</dbReference>
<comment type="similarity">
    <text evidence="3">Belongs to the long-chain O-acyltransferase family.</text>
</comment>
<keyword evidence="5" id="KW-0444">Lipid biosynthesis</keyword>
<feature type="domain" description="O-acyltransferase WSD1-like N-terminal" evidence="11">
    <location>
        <begin position="7"/>
        <end position="279"/>
    </location>
</feature>
<keyword evidence="6" id="KW-0808">Transferase</keyword>
<dbReference type="InterPro" id="IPR009721">
    <property type="entry name" value="O-acyltransferase_WSD1_C"/>
</dbReference>
<reference evidence="13" key="1">
    <citation type="submission" date="2021-08" db="EMBL/GenBank/DDBJ databases">
        <title>Sphingopyxis panaciterrulae sp. nov., isolated from the surface water of the Yellow Sea.</title>
        <authorList>
            <person name="Gao Z."/>
            <person name="Zhang D."/>
            <person name="Zhang A."/>
        </authorList>
    </citation>
    <scope>NUCLEOTIDE SEQUENCE</scope>
    <source>
        <strain evidence="13">XHP0097</strain>
    </source>
</reference>
<keyword evidence="9" id="KW-0012">Acyltransferase</keyword>
<comment type="pathway">
    <text evidence="2">Lipid metabolism.</text>
</comment>
<keyword evidence="14" id="KW-1185">Reference proteome</keyword>
<dbReference type="NCBIfam" id="TIGR02946">
    <property type="entry name" value="acyl_WS_DGAT"/>
    <property type="match status" value="1"/>
</dbReference>
<evidence type="ECO:0000259" key="11">
    <source>
        <dbReference type="Pfam" id="PF03007"/>
    </source>
</evidence>
<dbReference type="InterPro" id="IPR004255">
    <property type="entry name" value="O-acyltransferase_WSD1_N"/>
</dbReference>
<accession>A0ABS7MFV3</accession>
<dbReference type="Proteomes" id="UP001166571">
    <property type="component" value="Unassembled WGS sequence"/>
</dbReference>
<comment type="caution">
    <text evidence="13">The sequence shown here is derived from an EMBL/GenBank/DDBJ whole genome shotgun (WGS) entry which is preliminary data.</text>
</comment>
<evidence type="ECO:0000256" key="5">
    <source>
        <dbReference type="ARBA" id="ARBA00022516"/>
    </source>
</evidence>
<sequence length="477" mass="52863">MRLMPVTDAMFLWGESRETPMHIGGINLYTLPEGADETEWLRDQLALLRQSEGLRRPFSEVLKLTALGQYGPIRLEPDRDIDMHYHVRAAALPKPGRYREMFELASRLHSSLLDRTRPLWEITLISGLPNRQIATFKKVHHALMDGAASIHFYNSMLSADPDERRSASPLSVEAYEAYKRLFPPPKKPPRPNLMDIKAIGDFLKEQWGNSVGVTKALNQYLAAMFGIGGDGLVTPFAGVPRTSFNRNITGARRFVAQSWSLDRVRAMGKAYDGTINDAVLGMCAGAMRKYLQSLNELPDKPLKAMAPVSIRPADDIDSGNSVASVTANLATHIDDPATRMAMIQESMNSAKAQLRAMTAQQIQLYTAITSFPMMLTALTRTADKFPAYSVTISNVPGPREQMYWNGARLDGMYPASIPVDGMAMNITQVSNFKNIDFGITACRRSVPHAQRMIDYLEEALVELEAAAGIKKGKGKGK</sequence>
<keyword evidence="7" id="KW-0319">Glycerol metabolism</keyword>
<gene>
    <name evidence="13" type="ORF">K5P26_12185</name>
</gene>
<evidence type="ECO:0000256" key="8">
    <source>
        <dbReference type="ARBA" id="ARBA00023098"/>
    </source>
</evidence>
<evidence type="ECO:0000313" key="14">
    <source>
        <dbReference type="Proteomes" id="UP001166571"/>
    </source>
</evidence>
<evidence type="ECO:0000259" key="12">
    <source>
        <dbReference type="Pfam" id="PF06974"/>
    </source>
</evidence>
<dbReference type="EMBL" id="JAILXK010000002">
    <property type="protein sequence ID" value="MBY4637898.1"/>
    <property type="molecule type" value="Genomic_DNA"/>
</dbReference>
<evidence type="ECO:0000256" key="6">
    <source>
        <dbReference type="ARBA" id="ARBA00022679"/>
    </source>
</evidence>
<dbReference type="RefSeq" id="WP_222137005.1">
    <property type="nucleotide sequence ID" value="NZ_JAILXK010000002.1"/>
</dbReference>
<organism evidence="13 14">
    <name type="scientific">Sphingopyxis jiangsuensis</name>
    <dbReference type="NCBI Taxonomy" id="2871171"/>
    <lineage>
        <taxon>Bacteria</taxon>
        <taxon>Pseudomonadati</taxon>
        <taxon>Pseudomonadota</taxon>
        <taxon>Alphaproteobacteria</taxon>
        <taxon>Sphingomonadales</taxon>
        <taxon>Sphingomonadaceae</taxon>
        <taxon>Sphingopyxis</taxon>
    </lineage>
</organism>
<evidence type="ECO:0000256" key="7">
    <source>
        <dbReference type="ARBA" id="ARBA00022798"/>
    </source>
</evidence>
<dbReference type="PANTHER" id="PTHR31650">
    <property type="entry name" value="O-ACYLTRANSFERASE (WSD1-LIKE) FAMILY PROTEIN"/>
    <property type="match status" value="1"/>
</dbReference>
<dbReference type="Pfam" id="PF06974">
    <property type="entry name" value="WS_DGAT_C"/>
    <property type="match status" value="1"/>
</dbReference>
<dbReference type="Pfam" id="PF03007">
    <property type="entry name" value="WS_DGAT_cat"/>
    <property type="match status" value="1"/>
</dbReference>
<protein>
    <recommendedName>
        <fullName evidence="4">diacylglycerol O-acyltransferase</fullName>
        <ecNumber evidence="4">2.3.1.20</ecNumber>
    </recommendedName>
</protein>
<comment type="pathway">
    <text evidence="1">Glycerolipid metabolism; triacylglycerol biosynthesis.</text>
</comment>
<evidence type="ECO:0000256" key="10">
    <source>
        <dbReference type="ARBA" id="ARBA00048109"/>
    </source>
</evidence>
<comment type="catalytic activity">
    <reaction evidence="10">
        <text>an acyl-CoA + a 1,2-diacyl-sn-glycerol = a triacyl-sn-glycerol + CoA</text>
        <dbReference type="Rhea" id="RHEA:10868"/>
        <dbReference type="ChEBI" id="CHEBI:17815"/>
        <dbReference type="ChEBI" id="CHEBI:57287"/>
        <dbReference type="ChEBI" id="CHEBI:58342"/>
        <dbReference type="ChEBI" id="CHEBI:64615"/>
        <dbReference type="EC" id="2.3.1.20"/>
    </reaction>
</comment>
<keyword evidence="8" id="KW-0443">Lipid metabolism</keyword>
<dbReference type="InterPro" id="IPR045034">
    <property type="entry name" value="O-acyltransferase_WSD1-like"/>
</dbReference>
<evidence type="ECO:0000256" key="3">
    <source>
        <dbReference type="ARBA" id="ARBA00009587"/>
    </source>
</evidence>
<proteinExistence type="inferred from homology"/>
<evidence type="ECO:0000256" key="2">
    <source>
        <dbReference type="ARBA" id="ARBA00005189"/>
    </source>
</evidence>